<proteinExistence type="predicted"/>
<dbReference type="InterPro" id="IPR000873">
    <property type="entry name" value="AMP-dep_synth/lig_dom"/>
</dbReference>
<accession>A0ABD0KJ66</accession>
<dbReference type="PANTHER" id="PTHR42814:SF3">
    <property type="entry name" value="BETA-N-ACETYLHEXOSAMINIDASE"/>
    <property type="match status" value="1"/>
</dbReference>
<dbReference type="InterPro" id="IPR025110">
    <property type="entry name" value="AMP-bd_C"/>
</dbReference>
<dbReference type="InterPro" id="IPR042099">
    <property type="entry name" value="ANL_N_sf"/>
</dbReference>
<dbReference type="AlphaFoldDB" id="A0ABD0KJ66"/>
<feature type="domain" description="AMP-binding enzyme C-terminal" evidence="2">
    <location>
        <begin position="484"/>
        <end position="563"/>
    </location>
</feature>
<dbReference type="Pfam" id="PF00501">
    <property type="entry name" value="AMP-binding"/>
    <property type="match status" value="1"/>
</dbReference>
<organism evidence="3 4">
    <name type="scientific">Batillaria attramentaria</name>
    <dbReference type="NCBI Taxonomy" id="370345"/>
    <lineage>
        <taxon>Eukaryota</taxon>
        <taxon>Metazoa</taxon>
        <taxon>Spiralia</taxon>
        <taxon>Lophotrochozoa</taxon>
        <taxon>Mollusca</taxon>
        <taxon>Gastropoda</taxon>
        <taxon>Caenogastropoda</taxon>
        <taxon>Sorbeoconcha</taxon>
        <taxon>Cerithioidea</taxon>
        <taxon>Batillariidae</taxon>
        <taxon>Batillaria</taxon>
    </lineage>
</organism>
<keyword evidence="4" id="KW-1185">Reference proteome</keyword>
<evidence type="ECO:0000259" key="1">
    <source>
        <dbReference type="Pfam" id="PF00501"/>
    </source>
</evidence>
<dbReference type="SUPFAM" id="SSF56801">
    <property type="entry name" value="Acetyl-CoA synthetase-like"/>
    <property type="match status" value="1"/>
</dbReference>
<dbReference type="CDD" id="cd04433">
    <property type="entry name" value="AFD_class_I"/>
    <property type="match status" value="1"/>
</dbReference>
<evidence type="ECO:0000313" key="4">
    <source>
        <dbReference type="Proteomes" id="UP001519460"/>
    </source>
</evidence>
<name>A0ABD0KJ66_9CAEN</name>
<protein>
    <submittedName>
        <fullName evidence="3">Uncharacterized protein</fullName>
    </submittedName>
</protein>
<evidence type="ECO:0000259" key="2">
    <source>
        <dbReference type="Pfam" id="PF13193"/>
    </source>
</evidence>
<dbReference type="InterPro" id="IPR045851">
    <property type="entry name" value="AMP-bd_C_sf"/>
</dbReference>
<reference evidence="3 4" key="1">
    <citation type="journal article" date="2023" name="Sci. Data">
        <title>Genome assembly of the Korean intertidal mud-creeper Batillaria attramentaria.</title>
        <authorList>
            <person name="Patra A.K."/>
            <person name="Ho P.T."/>
            <person name="Jun S."/>
            <person name="Lee S.J."/>
            <person name="Kim Y."/>
            <person name="Won Y.J."/>
        </authorList>
    </citation>
    <scope>NUCLEOTIDE SEQUENCE [LARGE SCALE GENOMIC DNA]</scope>
    <source>
        <strain evidence="3">Wonlab-2016</strain>
    </source>
</reference>
<dbReference type="Gene3D" id="3.30.300.30">
    <property type="match status" value="1"/>
</dbReference>
<dbReference type="PANTHER" id="PTHR42814">
    <property type="entry name" value="AMP-BINDING DOMAIN-CONTAINING PROTEIN"/>
    <property type="match status" value="1"/>
</dbReference>
<dbReference type="Proteomes" id="UP001519460">
    <property type="component" value="Unassembled WGS sequence"/>
</dbReference>
<dbReference type="Gene3D" id="3.40.50.12780">
    <property type="entry name" value="N-terminal domain of ligase-like"/>
    <property type="match status" value="1"/>
</dbReference>
<gene>
    <name evidence="3" type="ORF">BaRGS_00021708</name>
</gene>
<dbReference type="Pfam" id="PF13193">
    <property type="entry name" value="AMP-binding_C"/>
    <property type="match status" value="1"/>
</dbReference>
<sequence length="581" mass="63698">MPGDWTQMPEKHTLPNILRYQALDIPDKAAFIFRSPSSDERHVLTYSDLYRLAGRWASVLHDKGLEKGDILVNALPNSPESAVVESAVLLAGAASVYGVCQQKDASDLVGRVRLSRAAALVLDPDAMGGMWSALRSHFSWLGDDEAVVSTSLPDLKFVFLVRRGFGQETESPDGDIRNQASDTNAVSHLEKPAGRERVGGKDFLKSLREMPDAKHYEADVDMQDVCTVFATSGSTGAQKLVVFPHKTYTSVWKDFSKSGRSGVEYNNGQMGWVSSFVGNTIMAGSTRVLCDARQGIPTDMAAFIFRSILEENAAGAVLPVPYLQALADLLAASGRREPLLDLVRIGTQPITKQIVRTASVLARRVAVSYGSSEMLVMASTSVTDPENFEDYFAGSLFPGVEVRIRDEHGEDVGMGTRGEIHVKTPYAFSGYLNAPDVTSAAHTKDGYFRTGDIGWLDENGCLYTEGRGVDAFMHGGQIIYPALIENKLRQCPGVEGALVVGVPHPLLINELCACVVAESPDVSMEDVRAFMEKDIVMEQEAIRIVKPSYYLPFEAFPLTPTEKYDRKEVRRRAMERLAKSK</sequence>
<evidence type="ECO:0000313" key="3">
    <source>
        <dbReference type="EMBL" id="KAK7487038.1"/>
    </source>
</evidence>
<comment type="caution">
    <text evidence="3">The sequence shown here is derived from an EMBL/GenBank/DDBJ whole genome shotgun (WGS) entry which is preliminary data.</text>
</comment>
<dbReference type="EMBL" id="JACVVK020000170">
    <property type="protein sequence ID" value="KAK7487038.1"/>
    <property type="molecule type" value="Genomic_DNA"/>
</dbReference>
<feature type="domain" description="AMP-dependent synthetase/ligase" evidence="1">
    <location>
        <begin position="21"/>
        <end position="432"/>
    </location>
</feature>